<dbReference type="Pfam" id="PF01633">
    <property type="entry name" value="Choline_kinase"/>
    <property type="match status" value="1"/>
</dbReference>
<dbReference type="GO" id="GO:0005737">
    <property type="term" value="C:cytoplasm"/>
    <property type="evidence" value="ECO:0007669"/>
    <property type="project" value="TreeGrafter"/>
</dbReference>
<reference evidence="3" key="1">
    <citation type="submission" date="2020-10" db="EMBL/GenBank/DDBJ databases">
        <authorList>
            <person name="Muller C M."/>
        </authorList>
    </citation>
    <scope>NUCLEOTIDE SEQUENCE</scope>
    <source>
        <strain evidence="3">THUN-12</strain>
    </source>
</reference>
<feature type="region of interest" description="Disordered" evidence="1">
    <location>
        <begin position="1"/>
        <end position="33"/>
    </location>
</feature>
<dbReference type="Pfam" id="PF04428">
    <property type="entry name" value="Choline_kin_N"/>
    <property type="match status" value="1"/>
</dbReference>
<dbReference type="GO" id="GO:0004103">
    <property type="term" value="F:choline kinase activity"/>
    <property type="evidence" value="ECO:0007669"/>
    <property type="project" value="TreeGrafter"/>
</dbReference>
<accession>A0A9W4D7R0</accession>
<dbReference type="CDD" id="cd05157">
    <property type="entry name" value="ETNK_euk"/>
    <property type="match status" value="1"/>
</dbReference>
<dbReference type="GO" id="GO:0004305">
    <property type="term" value="F:ethanolamine kinase activity"/>
    <property type="evidence" value="ECO:0007669"/>
    <property type="project" value="TreeGrafter"/>
</dbReference>
<evidence type="ECO:0000313" key="4">
    <source>
        <dbReference type="Proteomes" id="UP000683417"/>
    </source>
</evidence>
<sequence>MSEITSGNNLFALPALREEPGDTGNSPATEEQLKGGANSVGLFVYLAVQPAKSPSTSSGLESLRARQLKAEMAERKTNRRPTFAHNQSTRLSWLDINTTNVQFPAFDAINPDNNERNPSVHLHGAANSSRHAIQANNLRYLFDRLFTQVSDWLKVEKTRKEMKQNKKKEFTYLHTNSSGWSEISNQDSTSGLKSLEKLQKILEESKYSYNLDQHSTSEPVSAPRRCMTVGSRRRASSKRYGTLGSDTDYQDGGIIVPSCDVFLDNPKTSTSLDEPACLVHQTLVERISKKSPKEIREWATFKLEILKLAHTLRLKGWKKVPLERSEDLKVERLSGALTNAVYVVTPPVDVKTLNSKSLPSRYPSKVLLRIYGPQVEHLIDRKNELSILKRLAQKKIGARMLGTFINGRFEEYLNAKPLTANDMRIADTSVQIAKRMRELHDGVELLDREREEGPFVWRNWDKWVDRCEKIMTVLDQIVKVDSSRKSGLWKSRDFVCGVEWPQFKLAVNRYRQWLNDHYGKDGVKQKLIFAHNDTQYGNILRLIPDNTVGSSPSPLLLPANSHKQLVVIDFEYASANTPGLEFANHFTEWCYNYHEPKTPWACNTNRYPSLDEQIRFIRSYVTHQSRFYSNTSTTPNMPLLDNMKGRGGEFCLDKSTMEICDFGVEASTVDYTEEELRLEKEVKHQIQELLCDVHRWRVANSAQWVAWGIVQAQVPGLDHSDGKVVAHDSRYTAEEIEVHELIPGDSFTELEIQEGEAGFDYLSYASDRALFFWGDMVQLGIIREEELPTELLARLKTVNN</sequence>
<evidence type="ECO:0000313" key="3">
    <source>
        <dbReference type="EMBL" id="CAD6506455.1"/>
    </source>
</evidence>
<evidence type="ECO:0000256" key="1">
    <source>
        <dbReference type="SAM" id="MobiDB-lite"/>
    </source>
</evidence>
<name>A0A9W4D7R0_BLUGR</name>
<dbReference type="AlphaFoldDB" id="A0A9W4D7R0"/>
<protein>
    <submittedName>
        <fullName evidence="3">BgTH12-07381</fullName>
    </submittedName>
</protein>
<dbReference type="GO" id="GO:0006646">
    <property type="term" value="P:phosphatidylethanolamine biosynthetic process"/>
    <property type="evidence" value="ECO:0007669"/>
    <property type="project" value="TreeGrafter"/>
</dbReference>
<dbReference type="PANTHER" id="PTHR22603">
    <property type="entry name" value="CHOLINE/ETHANOALAMINE KINASE"/>
    <property type="match status" value="1"/>
</dbReference>
<comment type="caution">
    <text evidence="3">The sequence shown here is derived from an EMBL/GenBank/DDBJ whole genome shotgun (WGS) entry which is preliminary data.</text>
</comment>
<gene>
    <name evidence="3" type="ORF">BGTH12_LOCUS7813</name>
</gene>
<dbReference type="PANTHER" id="PTHR22603:SF93">
    <property type="entry name" value="RE24176P"/>
    <property type="match status" value="1"/>
</dbReference>
<proteinExistence type="predicted"/>
<dbReference type="InterPro" id="IPR007521">
    <property type="entry name" value="Choline_kin_N"/>
</dbReference>
<evidence type="ECO:0000259" key="2">
    <source>
        <dbReference type="Pfam" id="PF04428"/>
    </source>
</evidence>
<dbReference type="EMBL" id="CAJHIT010000010">
    <property type="protein sequence ID" value="CAD6506455.1"/>
    <property type="molecule type" value="Genomic_DNA"/>
</dbReference>
<organism evidence="3 4">
    <name type="scientific">Blumeria graminis f. sp. triticale</name>
    <dbReference type="NCBI Taxonomy" id="1689686"/>
    <lineage>
        <taxon>Eukaryota</taxon>
        <taxon>Fungi</taxon>
        <taxon>Dikarya</taxon>
        <taxon>Ascomycota</taxon>
        <taxon>Pezizomycotina</taxon>
        <taxon>Leotiomycetes</taxon>
        <taxon>Erysiphales</taxon>
        <taxon>Erysiphaceae</taxon>
        <taxon>Blumeria</taxon>
    </lineage>
</organism>
<dbReference type="Proteomes" id="UP000683417">
    <property type="component" value="Unassembled WGS sequence"/>
</dbReference>
<feature type="domain" description="Choline kinase N-terminal" evidence="2">
    <location>
        <begin position="247"/>
        <end position="325"/>
    </location>
</feature>